<keyword evidence="4" id="KW-0106">Calcium</keyword>
<dbReference type="PROSITE" id="PS00149">
    <property type="entry name" value="SULFATASE_2"/>
    <property type="match status" value="1"/>
</dbReference>
<dbReference type="Gene3D" id="3.40.720.10">
    <property type="entry name" value="Alkaline Phosphatase, subunit A"/>
    <property type="match status" value="1"/>
</dbReference>
<dbReference type="InterPro" id="IPR024607">
    <property type="entry name" value="Sulfatase_CS"/>
</dbReference>
<evidence type="ECO:0000256" key="1">
    <source>
        <dbReference type="ARBA" id="ARBA00008779"/>
    </source>
</evidence>
<reference evidence="6" key="1">
    <citation type="journal article" date="2015" name="Nature">
        <title>Complex archaea that bridge the gap between prokaryotes and eukaryotes.</title>
        <authorList>
            <person name="Spang A."/>
            <person name="Saw J.H."/>
            <person name="Jorgensen S.L."/>
            <person name="Zaremba-Niedzwiedzka K."/>
            <person name="Martijn J."/>
            <person name="Lind A.E."/>
            <person name="van Eijk R."/>
            <person name="Schleper C."/>
            <person name="Guy L."/>
            <person name="Ettema T.J."/>
        </authorList>
    </citation>
    <scope>NUCLEOTIDE SEQUENCE</scope>
</reference>
<dbReference type="GO" id="GO:0046872">
    <property type="term" value="F:metal ion binding"/>
    <property type="evidence" value="ECO:0007669"/>
    <property type="project" value="UniProtKB-KW"/>
</dbReference>
<proteinExistence type="inferred from homology"/>
<evidence type="ECO:0000256" key="2">
    <source>
        <dbReference type="ARBA" id="ARBA00022723"/>
    </source>
</evidence>
<dbReference type="InterPro" id="IPR017850">
    <property type="entry name" value="Alkaline_phosphatase_core_sf"/>
</dbReference>
<evidence type="ECO:0000256" key="3">
    <source>
        <dbReference type="ARBA" id="ARBA00022801"/>
    </source>
</evidence>
<dbReference type="SUPFAM" id="SSF53649">
    <property type="entry name" value="Alkaline phosphatase-like"/>
    <property type="match status" value="1"/>
</dbReference>
<gene>
    <name evidence="6" type="ORF">LCGC14_2408520</name>
</gene>
<dbReference type="InterPro" id="IPR000917">
    <property type="entry name" value="Sulfatase_N"/>
</dbReference>
<dbReference type="AlphaFoldDB" id="A0A0F9BT11"/>
<dbReference type="InterPro" id="IPR050738">
    <property type="entry name" value="Sulfatase"/>
</dbReference>
<dbReference type="PANTHER" id="PTHR42693:SF33">
    <property type="entry name" value="ARYLSULFATASE"/>
    <property type="match status" value="1"/>
</dbReference>
<evidence type="ECO:0000259" key="5">
    <source>
        <dbReference type="Pfam" id="PF00884"/>
    </source>
</evidence>
<protein>
    <recommendedName>
        <fullName evidence="5">Sulfatase N-terminal domain-containing protein</fullName>
    </recommendedName>
</protein>
<comment type="similarity">
    <text evidence="1">Belongs to the sulfatase family.</text>
</comment>
<organism evidence="6">
    <name type="scientific">marine sediment metagenome</name>
    <dbReference type="NCBI Taxonomy" id="412755"/>
    <lineage>
        <taxon>unclassified sequences</taxon>
        <taxon>metagenomes</taxon>
        <taxon>ecological metagenomes</taxon>
    </lineage>
</organism>
<keyword evidence="2" id="KW-0479">Metal-binding</keyword>
<comment type="caution">
    <text evidence="6">The sequence shown here is derived from an EMBL/GenBank/DDBJ whole genome shotgun (WGS) entry which is preliminary data.</text>
</comment>
<dbReference type="GO" id="GO:0004065">
    <property type="term" value="F:arylsulfatase activity"/>
    <property type="evidence" value="ECO:0007669"/>
    <property type="project" value="TreeGrafter"/>
</dbReference>
<feature type="domain" description="Sulfatase N-terminal" evidence="5">
    <location>
        <begin position="5"/>
        <end position="275"/>
    </location>
</feature>
<keyword evidence="3" id="KW-0378">Hydrolase</keyword>
<feature type="non-terminal residue" evidence="6">
    <location>
        <position position="1"/>
    </location>
</feature>
<dbReference type="Pfam" id="PF00884">
    <property type="entry name" value="Sulfatase"/>
    <property type="match status" value="1"/>
</dbReference>
<name>A0A0F9BT11_9ZZZZ</name>
<dbReference type="PANTHER" id="PTHR42693">
    <property type="entry name" value="ARYLSULFATASE FAMILY MEMBER"/>
    <property type="match status" value="1"/>
</dbReference>
<evidence type="ECO:0000313" key="6">
    <source>
        <dbReference type="EMBL" id="KKL25119.1"/>
    </source>
</evidence>
<dbReference type="EMBL" id="LAZR01036334">
    <property type="protein sequence ID" value="KKL25119.1"/>
    <property type="molecule type" value="Genomic_DNA"/>
</dbReference>
<accession>A0A0F9BT11</accession>
<sequence length="399" mass="46056">SILQTGKYPTETGCYRNAIGLPIDNQNIADYFSNNGYETAYIGKWHLASTLGRSRNYDLKKMDFRTKAIPPEFRGGYKDYWLAADVLEHTSHSYDGHLFDGKGEKKEFTGFRVDRQTDFILEYLESRKNQDPLFLFISYLEPHHQNDHNAIEGPIGSKQKYKDFKIPGDLQNSEGDWEEFYADYLGCCNSIDMNLGGIIDKLKQLNIYEDSMIVFTSDHGCHFRTRNREYKRSCHDSSIRIPLIIKGAGFNEGRVIKELVSLIDLPPTLLKAADIDIPESMKGNLLQKLLETKSNKSSWPQEIFIQISESQVGRAIRTRKWKYSVVGSPREPPWDGYLYSKSDLYKEEFLYDLDKDLYEKHNLVGDPQYKGIRKGLAEILKRKMEEAGEEIPQILLKDA</sequence>
<evidence type="ECO:0000256" key="4">
    <source>
        <dbReference type="ARBA" id="ARBA00022837"/>
    </source>
</evidence>